<keyword evidence="1" id="KW-0808">Transferase</keyword>
<dbReference type="CDD" id="cd02440">
    <property type="entry name" value="AdoMet_MTases"/>
    <property type="match status" value="1"/>
</dbReference>
<protein>
    <recommendedName>
        <fullName evidence="2">Methyltransferase domain-containing protein</fullName>
    </recommendedName>
</protein>
<evidence type="ECO:0000259" key="2">
    <source>
        <dbReference type="Pfam" id="PF13649"/>
    </source>
</evidence>
<dbReference type="Gene3D" id="3.40.50.150">
    <property type="entry name" value="Vaccinia Virus protein VP39"/>
    <property type="match status" value="1"/>
</dbReference>
<sequence>MNWHRLLERPSFYNFSQKILSIIAFGNHGIADFLKDYFSTGQSVLDLGCGTGRYADIFGDCYTGVDNNPSYIEAAGKNHLGSFLVADAAKLDFLKQRFDNVLSINTFHHLSDEQVSLAVGQMKKLAIKQIIVVDPVYPSKFNFLGYFLFKIDRGKYRRSYSQHKGLLESLGFKAIRPRLKNSFPYRVCVFRHEIGKI</sequence>
<dbReference type="Pfam" id="PF13649">
    <property type="entry name" value="Methyltransf_25"/>
    <property type="match status" value="1"/>
</dbReference>
<gene>
    <name evidence="3" type="ORF">A3D45_01110</name>
</gene>
<reference evidence="3 4" key="1">
    <citation type="journal article" date="2016" name="Nat. Commun.">
        <title>Thousands of microbial genomes shed light on interconnected biogeochemical processes in an aquifer system.</title>
        <authorList>
            <person name="Anantharaman K."/>
            <person name="Brown C.T."/>
            <person name="Hug L.A."/>
            <person name="Sharon I."/>
            <person name="Castelle C.J."/>
            <person name="Probst A.J."/>
            <person name="Thomas B.C."/>
            <person name="Singh A."/>
            <person name="Wilkins M.J."/>
            <person name="Karaoz U."/>
            <person name="Brodie E.L."/>
            <person name="Williams K.H."/>
            <person name="Hubbard S.S."/>
            <person name="Banfield J.F."/>
        </authorList>
    </citation>
    <scope>NUCLEOTIDE SEQUENCE [LARGE SCALE GENOMIC DNA]</scope>
</reference>
<evidence type="ECO:0000313" key="3">
    <source>
        <dbReference type="EMBL" id="OGF23474.1"/>
    </source>
</evidence>
<accession>A0A1F5S9U0</accession>
<comment type="caution">
    <text evidence="3">The sequence shown here is derived from an EMBL/GenBank/DDBJ whole genome shotgun (WGS) entry which is preliminary data.</text>
</comment>
<dbReference type="InterPro" id="IPR041698">
    <property type="entry name" value="Methyltransf_25"/>
</dbReference>
<organism evidence="3 4">
    <name type="scientific">Candidatus Falkowbacteria bacterium RIFCSPHIGHO2_02_FULL_42_9</name>
    <dbReference type="NCBI Taxonomy" id="1797986"/>
    <lineage>
        <taxon>Bacteria</taxon>
        <taxon>Candidatus Falkowiibacteriota</taxon>
    </lineage>
</organism>
<dbReference type="SUPFAM" id="SSF53335">
    <property type="entry name" value="S-adenosyl-L-methionine-dependent methyltransferases"/>
    <property type="match status" value="1"/>
</dbReference>
<dbReference type="AlphaFoldDB" id="A0A1F5S9U0"/>
<name>A0A1F5S9U0_9BACT</name>
<evidence type="ECO:0000313" key="4">
    <source>
        <dbReference type="Proteomes" id="UP000176877"/>
    </source>
</evidence>
<feature type="domain" description="Methyltransferase" evidence="2">
    <location>
        <begin position="44"/>
        <end position="124"/>
    </location>
</feature>
<dbReference type="Proteomes" id="UP000176877">
    <property type="component" value="Unassembled WGS sequence"/>
</dbReference>
<dbReference type="EMBL" id="MFFT01000008">
    <property type="protein sequence ID" value="OGF23474.1"/>
    <property type="molecule type" value="Genomic_DNA"/>
</dbReference>
<dbReference type="GO" id="GO:0016740">
    <property type="term" value="F:transferase activity"/>
    <property type="evidence" value="ECO:0007669"/>
    <property type="project" value="UniProtKB-KW"/>
</dbReference>
<dbReference type="InterPro" id="IPR029063">
    <property type="entry name" value="SAM-dependent_MTases_sf"/>
</dbReference>
<evidence type="ECO:0000256" key="1">
    <source>
        <dbReference type="ARBA" id="ARBA00022679"/>
    </source>
</evidence>
<dbReference type="PANTHER" id="PTHR43861">
    <property type="entry name" value="TRANS-ACONITATE 2-METHYLTRANSFERASE-RELATED"/>
    <property type="match status" value="1"/>
</dbReference>
<proteinExistence type="predicted"/>